<dbReference type="PANTHER" id="PTHR17695">
    <property type="entry name" value="SMALL SUBUNIT PROCESSOME COMPONENT 20 HOMOLOG"/>
    <property type="match status" value="1"/>
</dbReference>
<sequence length="2622" mass="293228">MSTPRPPRPSAARSAGIRKPKGGTVSSRKHRFEGFAQRIQKLKVDPVRRGRAAIIDDAELESSYSYFTTSFQEWTELNISETFTAFARQVRPLCESLPQLIHHSDRVFDLLVKYIEKRDRWSAEPLLSLMAHFAHDLGVRFEKYFERGVRTVAQLAATHADVEVIEWSFTCLAWLFKYLSRLLVPDLRPVFDLMRPLLGGTHQKAFVTRFAAEALSFLVRKAGAAYHRDKEPLRKILSHISGILQTVQGDAAESQFHQGLMALFADSIKGVQRGLHSSATAIISELLLQTYSEDYVHFRTPPFEPVLTGAVISVLHYSDADGFEPLLECILERVATTASDARYVALSSRLVFTVVGVRKGSRVKPWKAVLEAIQSLVTTASGSTALDQSDRQNVLKAVAVVFQYCPLDVAIPFVQVLETLTSGPWEASFLPFCNFYANIGSERFQSLLLPYFKKFITQKADRQGVDLCLSLPEIDRKVPLGKSSVSLSPAWWSDAVELFRTLADGGAAPESIDPELLPYQCNAVLEASHYLSLSPDTRETISQHLSTLLQRALRRANRAEIEPADVLAAGNGLRFLVEYGDASTKVSWKSLCEASSVYAHSVLFWQALLQYTKANKSAIDKSEHSDGPLRENLLSCLGSPSHELRLAALEIMQLLADHAEEVQSILNTALLIEQTPLNLETVRSVSMRIRQLAKNYPAVSQDKWVGEALPTYLSGLLHVRLAQVNNDAVEALRLICETQDGEAQVLQVAFAWLSGPFDETPLPSAEGNPSQARRYATAFQCTNIMHLEELAMGNKSSQETSERLQAMFETSHAQIPFIPSSSRTHALTILNAVPQSAEKRSRALVPVLLEWGLDHPSESAEEDELDEESQEQTSRRWARKDQKALLTLFSKFNNPKVLFRSAEVYDALLVLLANGDAEIQKSALKAILAWKNPAVVRYQENLHNLLDDARFREEISVFMDVGVEDSQLRAEHREQLLPVILRLMYGKVISGRRGQEAKRKAVFIALTRFDEDAIRQFLSISLGPLKGIALLDQGKVNEEILSQSLVTERKQMGMLNMLEDMLATLKTTLGPFVPLIMDPLLYTLIKASRALAVEPTSETETAAGVSLLRTIRQRGIHCLAMLFENTEFNASPYASVIVGELVTPRLPQFPIETAQSVSGLLRLFAAWSTSLKTAIYLVEYEPLVFSQIIEVLAVPSAKDDVKVFVLDKIVRSIVAAVSNVNEQSSIQDKLANSRIQTDVIQPYASSLLRHTGALLQKSPGKDLLDSGVAAVAELAALIVGSAESRNLLEIAMFLLKQPSKRVSPHTKLGLVKILHAFIPRCSSTDLEELFGDLLDASCSLFAYSRDASTRQVLCDIVQDLSDYHKELAEIAMICHDLNSFSSVRLDEPDFDRRAAAFNTITQPRPVEYTLVQWKPIVYNLLYYIKDNDELSIRVGASLSLRRFINAMDMSDASMEFASSVLLPGIQRGLRELSELVRVEFLAVLAHLVKKLPDWAPIADLHVLFEADDESSFFENILHIQGHRRLRALRRLAAHAPELHANSIYHTILPLLEHFILRKTDDEQANNLAGESVKTLATLSQWLEWPQFRALVKRFIGYLTSKEDMQKTIIRVIAGMMDNLKEAGVAKGYSEVDSKMDTSGDADLEPKPQQVTGQSTLSRTLPQQVKLTADLTDNILPPLMDYLRNKDESTVSLRVPIAVAVVKVLLLLPPQEIDNRLPSVLLDVCQILKSRAQESREMSRKTLAEIALLTGPKYLGFILKSLKAVLQRGYQLHVLSFTLHHILVTMAPDMKPGDIEYCLGDIVDVILDDIFGITGQEKDAEEYTNKMKEIKSSKSYDSMDLIARSTTPGHLIDLVLPIKSLLLEQLDAKMVHKVDELLRRIGLGVLQNPTVKDRDILVFCYELIQDVYASAAKKGPKEQEDRRSKRYLVNIQRSAKGARGSTTSYLHKITRFSLDILRTVLRKHEELQTAQNLAGFLPIWGDALVQGQEEVQISAMRLITTVIRVPLAKLDEDCPVYVAQAISAIKGASSMKTELSQASLKLISAILRERPNVAIRERDLAMLLKRLLPDLDEPDRQGVTFGFLRAIMNRKIVIAEIYETMDNVAAMMVTNQTKSARDLARSTYFHFLMNYPQAKNRFTKQLEFLIRNLRYDYVEGRQSVMEALNLVLTKVPDDILQDVIVMMFLPLVNSMANDDSTDCRTMAGALLEKLFDRADSQARKSFTADLRGWLEQDEDTGLKRLGIQCWGLYLEDPSDKPKELAFVLKHLQLIVSEAAHRREDDDWELIYHSLTVFSKLCKTAPASTFSPAREDFWTAIRSCVSYPHAWVKLTAAKLLGSFFADVATANADTGLAAVPLKGSTGLLLTGENMLQLTGAFLRNLFIPDVTEDLCAQSVRNLAFLARCLAVNGLKWTHHSAKNDDEDMDGVENGADEEDGASDAEGSDSGDGEGQVQNKSNPLAIHHLLIRLSGLIRRETKVMKLSSLYPKLATMTLLETLTGKLPVPALTSALPHLLTTLSTLVDPATTIPRSSDPSFNEQYKGMIDKAREIMGTVQKRVGAVEYLKMMQDVQRGLKAKREGRRSKRKMEAVTMPEKYGREKRRRHEREKVKRKERGAEARGLRRGW</sequence>
<feature type="region of interest" description="Disordered" evidence="1">
    <location>
        <begin position="1633"/>
        <end position="1656"/>
    </location>
</feature>
<evidence type="ECO:0000259" key="2">
    <source>
        <dbReference type="Pfam" id="PF07539"/>
    </source>
</evidence>
<dbReference type="Proteomes" id="UP000799440">
    <property type="component" value="Unassembled WGS sequence"/>
</dbReference>
<dbReference type="InterPro" id="IPR011989">
    <property type="entry name" value="ARM-like"/>
</dbReference>
<dbReference type="EMBL" id="MU006593">
    <property type="protein sequence ID" value="KAF2743872.1"/>
    <property type="molecule type" value="Genomic_DNA"/>
</dbReference>
<dbReference type="InterPro" id="IPR046523">
    <property type="entry name" value="UTP20_dom"/>
</dbReference>
<dbReference type="Gene3D" id="1.25.10.10">
    <property type="entry name" value="Leucine-rich Repeat Variant"/>
    <property type="match status" value="3"/>
</dbReference>
<dbReference type="PANTHER" id="PTHR17695:SF11">
    <property type="entry name" value="SMALL SUBUNIT PROCESSOME COMPONENT 20 HOMOLOG"/>
    <property type="match status" value="1"/>
</dbReference>
<dbReference type="Pfam" id="PF20416">
    <property type="entry name" value="UTP20"/>
    <property type="match status" value="1"/>
</dbReference>
<feature type="compositionally biased region" description="Basic residues" evidence="1">
    <location>
        <begin position="2571"/>
        <end position="2582"/>
    </location>
</feature>
<keyword evidence="5" id="KW-1185">Reference proteome</keyword>
<evidence type="ECO:0000259" key="3">
    <source>
        <dbReference type="Pfam" id="PF20416"/>
    </source>
</evidence>
<dbReference type="OrthoDB" id="360653at2759"/>
<protein>
    <submittedName>
        <fullName evidence="4">Uncharacterized protein</fullName>
    </submittedName>
</protein>
<evidence type="ECO:0000313" key="5">
    <source>
        <dbReference type="Proteomes" id="UP000799440"/>
    </source>
</evidence>
<evidence type="ECO:0000256" key="1">
    <source>
        <dbReference type="SAM" id="MobiDB-lite"/>
    </source>
</evidence>
<feature type="region of interest" description="Disordered" evidence="1">
    <location>
        <begin position="2415"/>
        <end position="2452"/>
    </location>
</feature>
<feature type="region of interest" description="Disordered" evidence="1">
    <location>
        <begin position="2571"/>
        <end position="2622"/>
    </location>
</feature>
<dbReference type="Pfam" id="PF07539">
    <property type="entry name" value="UTP20_N"/>
    <property type="match status" value="1"/>
</dbReference>
<feature type="region of interest" description="Disordered" evidence="1">
    <location>
        <begin position="1"/>
        <end position="27"/>
    </location>
</feature>
<dbReference type="SUPFAM" id="SSF48371">
    <property type="entry name" value="ARM repeat"/>
    <property type="match status" value="2"/>
</dbReference>
<dbReference type="GO" id="GO:0032040">
    <property type="term" value="C:small-subunit processome"/>
    <property type="evidence" value="ECO:0007669"/>
    <property type="project" value="TreeGrafter"/>
</dbReference>
<accession>A0A6A6V024</accession>
<evidence type="ECO:0000313" key="4">
    <source>
        <dbReference type="EMBL" id="KAF2743872.1"/>
    </source>
</evidence>
<feature type="compositionally biased region" description="Basic residues" evidence="1">
    <location>
        <begin position="16"/>
        <end position="27"/>
    </location>
</feature>
<proteinExistence type="predicted"/>
<feature type="compositionally biased region" description="Basic and acidic residues" evidence="1">
    <location>
        <begin position="2603"/>
        <end position="2622"/>
    </location>
</feature>
<feature type="compositionally biased region" description="Acidic residues" evidence="1">
    <location>
        <begin position="2418"/>
        <end position="2445"/>
    </location>
</feature>
<dbReference type="InterPro" id="IPR052575">
    <property type="entry name" value="SSU_processome_comp_20"/>
</dbReference>
<feature type="domain" description="U3 small nucleolar RNA-associated protein 20" evidence="3">
    <location>
        <begin position="1685"/>
        <end position="1903"/>
    </location>
</feature>
<name>A0A6A6V024_9PLEO</name>
<dbReference type="InterPro" id="IPR016024">
    <property type="entry name" value="ARM-type_fold"/>
</dbReference>
<dbReference type="GO" id="GO:0030686">
    <property type="term" value="C:90S preribosome"/>
    <property type="evidence" value="ECO:0007669"/>
    <property type="project" value="TreeGrafter"/>
</dbReference>
<feature type="domain" description="U3 small nucleolar RNA-associated protein 20 N-terminal" evidence="2">
    <location>
        <begin position="876"/>
        <end position="1471"/>
    </location>
</feature>
<reference evidence="4" key="1">
    <citation type="journal article" date="2020" name="Stud. Mycol.">
        <title>101 Dothideomycetes genomes: a test case for predicting lifestyles and emergence of pathogens.</title>
        <authorList>
            <person name="Haridas S."/>
            <person name="Albert R."/>
            <person name="Binder M."/>
            <person name="Bloem J."/>
            <person name="Labutti K."/>
            <person name="Salamov A."/>
            <person name="Andreopoulos B."/>
            <person name="Baker S."/>
            <person name="Barry K."/>
            <person name="Bills G."/>
            <person name="Bluhm B."/>
            <person name="Cannon C."/>
            <person name="Castanera R."/>
            <person name="Culley D."/>
            <person name="Daum C."/>
            <person name="Ezra D."/>
            <person name="Gonzalez J."/>
            <person name="Henrissat B."/>
            <person name="Kuo A."/>
            <person name="Liang C."/>
            <person name="Lipzen A."/>
            <person name="Lutzoni F."/>
            <person name="Magnuson J."/>
            <person name="Mondo S."/>
            <person name="Nolan M."/>
            <person name="Ohm R."/>
            <person name="Pangilinan J."/>
            <person name="Park H.-J."/>
            <person name="Ramirez L."/>
            <person name="Alfaro M."/>
            <person name="Sun H."/>
            <person name="Tritt A."/>
            <person name="Yoshinaga Y."/>
            <person name="Zwiers L.-H."/>
            <person name="Turgeon B."/>
            <person name="Goodwin S."/>
            <person name="Spatafora J."/>
            <person name="Crous P."/>
            <person name="Grigoriev I."/>
        </authorList>
    </citation>
    <scope>NUCLEOTIDE SEQUENCE</scope>
    <source>
        <strain evidence="4">CBS 119925</strain>
    </source>
</reference>
<dbReference type="InterPro" id="IPR011430">
    <property type="entry name" value="UTP20_N"/>
</dbReference>
<gene>
    <name evidence="4" type="ORF">M011DRAFT_489407</name>
</gene>
<organism evidence="4 5">
    <name type="scientific">Sporormia fimetaria CBS 119925</name>
    <dbReference type="NCBI Taxonomy" id="1340428"/>
    <lineage>
        <taxon>Eukaryota</taxon>
        <taxon>Fungi</taxon>
        <taxon>Dikarya</taxon>
        <taxon>Ascomycota</taxon>
        <taxon>Pezizomycotina</taxon>
        <taxon>Dothideomycetes</taxon>
        <taxon>Pleosporomycetidae</taxon>
        <taxon>Pleosporales</taxon>
        <taxon>Sporormiaceae</taxon>
        <taxon>Sporormia</taxon>
    </lineage>
</organism>